<dbReference type="SUPFAM" id="SSF88659">
    <property type="entry name" value="Sigma3 and sigma4 domains of RNA polymerase sigma factors"/>
    <property type="match status" value="1"/>
</dbReference>
<dbReference type="EMBL" id="JAGQHS010000011">
    <property type="protein sequence ID" value="MCA9754896.1"/>
    <property type="molecule type" value="Genomic_DNA"/>
</dbReference>
<dbReference type="GO" id="GO:0006352">
    <property type="term" value="P:DNA-templated transcription initiation"/>
    <property type="evidence" value="ECO:0007669"/>
    <property type="project" value="InterPro"/>
</dbReference>
<sequence length="188" mass="21189">MSSLERTAELLKQVRSGDERARDRLVERYVPLLQQWARGRLPATARSVSETDDLVQVTLIRALRRVDAFEPRREGAFLAYLRKILLNTIREEIRRTSRHPEDTLDEVAVDAGQDGPGFDETLDRYDAGLGLLSERQREAAILRLEFGYSYPQIAEAIECSSPDAARMIVNRALVRLAGVMNEGTPPPA</sequence>
<dbReference type="Gene3D" id="1.10.10.10">
    <property type="entry name" value="Winged helix-like DNA-binding domain superfamily/Winged helix DNA-binding domain"/>
    <property type="match status" value="1"/>
</dbReference>
<comment type="similarity">
    <text evidence="1">Belongs to the sigma-70 factor family. ECF subfamily.</text>
</comment>
<name>A0A956SC22_UNCEI</name>
<keyword evidence="4" id="KW-0238">DNA-binding</keyword>
<keyword evidence="3" id="KW-0731">Sigma factor</keyword>
<dbReference type="InterPro" id="IPR013324">
    <property type="entry name" value="RNA_pol_sigma_r3/r4-like"/>
</dbReference>
<dbReference type="GO" id="GO:0016987">
    <property type="term" value="F:sigma factor activity"/>
    <property type="evidence" value="ECO:0007669"/>
    <property type="project" value="UniProtKB-KW"/>
</dbReference>
<proteinExistence type="inferred from homology"/>
<evidence type="ECO:0000313" key="8">
    <source>
        <dbReference type="Proteomes" id="UP000739538"/>
    </source>
</evidence>
<organism evidence="7 8">
    <name type="scientific">Eiseniibacteriota bacterium</name>
    <dbReference type="NCBI Taxonomy" id="2212470"/>
    <lineage>
        <taxon>Bacteria</taxon>
        <taxon>Candidatus Eiseniibacteriota</taxon>
    </lineage>
</organism>
<evidence type="ECO:0000256" key="4">
    <source>
        <dbReference type="ARBA" id="ARBA00023125"/>
    </source>
</evidence>
<evidence type="ECO:0000256" key="2">
    <source>
        <dbReference type="ARBA" id="ARBA00023015"/>
    </source>
</evidence>
<dbReference type="Proteomes" id="UP000739538">
    <property type="component" value="Unassembled WGS sequence"/>
</dbReference>
<evidence type="ECO:0000256" key="3">
    <source>
        <dbReference type="ARBA" id="ARBA00023082"/>
    </source>
</evidence>
<dbReference type="InterPro" id="IPR007627">
    <property type="entry name" value="RNA_pol_sigma70_r2"/>
</dbReference>
<dbReference type="SUPFAM" id="SSF88946">
    <property type="entry name" value="Sigma2 domain of RNA polymerase sigma factors"/>
    <property type="match status" value="1"/>
</dbReference>
<reference evidence="7" key="2">
    <citation type="journal article" date="2021" name="Microbiome">
        <title>Successional dynamics and alternative stable states in a saline activated sludge microbial community over 9 years.</title>
        <authorList>
            <person name="Wang Y."/>
            <person name="Ye J."/>
            <person name="Ju F."/>
            <person name="Liu L."/>
            <person name="Boyd J.A."/>
            <person name="Deng Y."/>
            <person name="Parks D.H."/>
            <person name="Jiang X."/>
            <person name="Yin X."/>
            <person name="Woodcroft B.J."/>
            <person name="Tyson G.W."/>
            <person name="Hugenholtz P."/>
            <person name="Polz M.F."/>
            <person name="Zhang T."/>
        </authorList>
    </citation>
    <scope>NUCLEOTIDE SEQUENCE</scope>
    <source>
        <strain evidence="7">HKST-UBA02</strain>
    </source>
</reference>
<dbReference type="InterPro" id="IPR014284">
    <property type="entry name" value="RNA_pol_sigma-70_dom"/>
</dbReference>
<dbReference type="PANTHER" id="PTHR43133">
    <property type="entry name" value="RNA POLYMERASE ECF-TYPE SIGMA FACTO"/>
    <property type="match status" value="1"/>
</dbReference>
<evidence type="ECO:0000256" key="1">
    <source>
        <dbReference type="ARBA" id="ARBA00010641"/>
    </source>
</evidence>
<gene>
    <name evidence="7" type="ORF">KDA27_03770</name>
</gene>
<dbReference type="NCBIfam" id="TIGR02937">
    <property type="entry name" value="sigma70-ECF"/>
    <property type="match status" value="1"/>
</dbReference>
<dbReference type="InterPro" id="IPR013325">
    <property type="entry name" value="RNA_pol_sigma_r2"/>
</dbReference>
<dbReference type="Gene3D" id="1.10.1740.10">
    <property type="match status" value="1"/>
</dbReference>
<dbReference type="InterPro" id="IPR036388">
    <property type="entry name" value="WH-like_DNA-bd_sf"/>
</dbReference>
<keyword evidence="5" id="KW-0804">Transcription</keyword>
<protein>
    <submittedName>
        <fullName evidence="7">RNA polymerase sigma factor</fullName>
    </submittedName>
</protein>
<dbReference type="PANTHER" id="PTHR43133:SF8">
    <property type="entry name" value="RNA POLYMERASE SIGMA FACTOR HI_1459-RELATED"/>
    <property type="match status" value="1"/>
</dbReference>
<feature type="domain" description="RNA polymerase sigma-70 region 2" evidence="6">
    <location>
        <begin position="25"/>
        <end position="98"/>
    </location>
</feature>
<dbReference type="AlphaFoldDB" id="A0A956SC22"/>
<comment type="caution">
    <text evidence="7">The sequence shown here is derived from an EMBL/GenBank/DDBJ whole genome shotgun (WGS) entry which is preliminary data.</text>
</comment>
<reference evidence="7" key="1">
    <citation type="submission" date="2020-04" db="EMBL/GenBank/DDBJ databases">
        <authorList>
            <person name="Zhang T."/>
        </authorList>
    </citation>
    <scope>NUCLEOTIDE SEQUENCE</scope>
    <source>
        <strain evidence="7">HKST-UBA02</strain>
    </source>
</reference>
<accession>A0A956SC22</accession>
<dbReference type="GO" id="GO:0003677">
    <property type="term" value="F:DNA binding"/>
    <property type="evidence" value="ECO:0007669"/>
    <property type="project" value="UniProtKB-KW"/>
</dbReference>
<dbReference type="InterPro" id="IPR039425">
    <property type="entry name" value="RNA_pol_sigma-70-like"/>
</dbReference>
<evidence type="ECO:0000313" key="7">
    <source>
        <dbReference type="EMBL" id="MCA9754896.1"/>
    </source>
</evidence>
<evidence type="ECO:0000256" key="5">
    <source>
        <dbReference type="ARBA" id="ARBA00023163"/>
    </source>
</evidence>
<evidence type="ECO:0000259" key="6">
    <source>
        <dbReference type="Pfam" id="PF04542"/>
    </source>
</evidence>
<dbReference type="Pfam" id="PF04542">
    <property type="entry name" value="Sigma70_r2"/>
    <property type="match status" value="1"/>
</dbReference>
<keyword evidence="2" id="KW-0805">Transcription regulation</keyword>